<reference evidence="1 2" key="1">
    <citation type="journal article" date="2007" name="Proc. Natl. Acad. Sci. U.S.A.">
        <title>The tiny eukaryote Ostreococcus provides genomic insights into the paradox of plankton speciation.</title>
        <authorList>
            <person name="Palenik B."/>
            <person name="Grimwood J."/>
            <person name="Aerts A."/>
            <person name="Rouze P."/>
            <person name="Salamov A."/>
            <person name="Putnam N."/>
            <person name="Dupont C."/>
            <person name="Jorgensen R."/>
            <person name="Derelle E."/>
            <person name="Rombauts S."/>
            <person name="Zhou K."/>
            <person name="Otillar R."/>
            <person name="Merchant S.S."/>
            <person name="Podell S."/>
            <person name="Gaasterland T."/>
            <person name="Napoli C."/>
            <person name="Gendler K."/>
            <person name="Manuell A."/>
            <person name="Tai V."/>
            <person name="Vallon O."/>
            <person name="Piganeau G."/>
            <person name="Jancek S."/>
            <person name="Heijde M."/>
            <person name="Jabbari K."/>
            <person name="Bowler C."/>
            <person name="Lohr M."/>
            <person name="Robbens S."/>
            <person name="Werner G."/>
            <person name="Dubchak I."/>
            <person name="Pazour G.J."/>
            <person name="Ren Q."/>
            <person name="Paulsen I."/>
            <person name="Delwiche C."/>
            <person name="Schmutz J."/>
            <person name="Rokhsar D."/>
            <person name="Van de Peer Y."/>
            <person name="Moreau H."/>
            <person name="Grigoriev I.V."/>
        </authorList>
    </citation>
    <scope>NUCLEOTIDE SEQUENCE [LARGE SCALE GENOMIC DNA]</scope>
    <source>
        <strain evidence="1 2">CCE9901</strain>
    </source>
</reference>
<evidence type="ECO:0000313" key="1">
    <source>
        <dbReference type="EMBL" id="ABO96068.1"/>
    </source>
</evidence>
<sequence length="302" mass="33405">MIVPSAFGTNAQAARDNHFMASTSDGLSVLEIRERAVAEHKALYRGLRALGIEINLFTHDEKHATPDACFPNNWHTLRDGKLKLFPMKDENRRLERREDIIEFLKHKHPNLVVDDSLLRYERQDPPKFLEGTGSLVVDHEERVAYVALSERAHEEVVAEHCAAENLTPITFKALDARGRPIYHTNVMMSVCSSVAIVCADSIADPADRRRVLDALAAGGRREIITITHAQVDAFCGNVLELRTASGEPALACSARAFAAFDDAQRARLRAAFDDRVVAVDFSTIERVGGGGVRCAVAEHFVP</sequence>
<evidence type="ECO:0008006" key="3">
    <source>
        <dbReference type="Google" id="ProtNLM"/>
    </source>
</evidence>
<dbReference type="AlphaFoldDB" id="A4RXL6"/>
<dbReference type="SUPFAM" id="SSF55909">
    <property type="entry name" value="Pentein"/>
    <property type="match status" value="1"/>
</dbReference>
<evidence type="ECO:0000313" key="2">
    <source>
        <dbReference type="Proteomes" id="UP000001568"/>
    </source>
</evidence>
<gene>
    <name evidence="1" type="ORF">OSTLU_31738</name>
</gene>
<dbReference type="EMBL" id="CP000585">
    <property type="protein sequence ID" value="ABO96068.1"/>
    <property type="molecule type" value="Genomic_DNA"/>
</dbReference>
<dbReference type="OrthoDB" id="505065at2759"/>
<keyword evidence="2" id="KW-1185">Reference proteome</keyword>
<dbReference type="eggNOG" id="ENOG502QV2Z">
    <property type="taxonomic scope" value="Eukaryota"/>
</dbReference>
<dbReference type="RefSeq" id="XP_001417775.1">
    <property type="nucleotide sequence ID" value="XM_001417738.1"/>
</dbReference>
<organism evidence="1 2">
    <name type="scientific">Ostreococcus lucimarinus (strain CCE9901)</name>
    <dbReference type="NCBI Taxonomy" id="436017"/>
    <lineage>
        <taxon>Eukaryota</taxon>
        <taxon>Viridiplantae</taxon>
        <taxon>Chlorophyta</taxon>
        <taxon>Mamiellophyceae</taxon>
        <taxon>Mamiellales</taxon>
        <taxon>Bathycoccaceae</taxon>
        <taxon>Ostreococcus</taxon>
    </lineage>
</organism>
<dbReference type="PANTHER" id="PTHR43224">
    <property type="entry name" value="AMIDINOTRANSFERASE"/>
    <property type="match status" value="1"/>
</dbReference>
<dbReference type="GeneID" id="5001727"/>
<name>A4RXL6_OSTLU</name>
<dbReference type="PANTHER" id="PTHR43224:SF1">
    <property type="entry name" value="AMIDINOTRANSFERASE"/>
    <property type="match status" value="1"/>
</dbReference>
<dbReference type="KEGG" id="olu:OSTLU_31738"/>
<dbReference type="InterPro" id="IPR014541">
    <property type="entry name" value="Amdntrnsf_FN0238"/>
</dbReference>
<dbReference type="Pfam" id="PF19420">
    <property type="entry name" value="DDAH_eukar"/>
    <property type="match status" value="1"/>
</dbReference>
<proteinExistence type="predicted"/>
<protein>
    <recommendedName>
        <fullName evidence="3">Amidinotransferase</fullName>
    </recommendedName>
</protein>
<dbReference type="PIRSF" id="PIRSF028188">
    <property type="entry name" value="Amdntrnsf_FN0238"/>
    <property type="match status" value="1"/>
</dbReference>
<dbReference type="Gene3D" id="3.75.10.10">
    <property type="entry name" value="L-arginine/glycine Amidinotransferase, Chain A"/>
    <property type="match status" value="1"/>
</dbReference>
<dbReference type="HOGENOM" id="CLU_077407_0_0_1"/>
<dbReference type="Proteomes" id="UP000001568">
    <property type="component" value="Chromosome 5"/>
</dbReference>
<dbReference type="OMA" id="HCTRLPC"/>
<dbReference type="Gramene" id="ABO96068">
    <property type="protein sequence ID" value="ABO96068"/>
    <property type="gene ID" value="OSTLU_31738"/>
</dbReference>
<accession>A4RXL6</accession>